<dbReference type="PANTHER" id="PTHR14557:SF5">
    <property type="entry name" value="UBIQUITIN-LIKE DOMAIN-CONTAINING PROTEIN"/>
    <property type="match status" value="1"/>
</dbReference>
<organism evidence="4 5">
    <name type="scientific">Sitophilus oryzae</name>
    <name type="common">Rice weevil</name>
    <name type="synonym">Curculio oryzae</name>
    <dbReference type="NCBI Taxonomy" id="7048"/>
    <lineage>
        <taxon>Eukaryota</taxon>
        <taxon>Metazoa</taxon>
        <taxon>Ecdysozoa</taxon>
        <taxon>Arthropoda</taxon>
        <taxon>Hexapoda</taxon>
        <taxon>Insecta</taxon>
        <taxon>Pterygota</taxon>
        <taxon>Neoptera</taxon>
        <taxon>Endopterygota</taxon>
        <taxon>Coleoptera</taxon>
        <taxon>Polyphaga</taxon>
        <taxon>Cucujiformia</taxon>
        <taxon>Curculionidae</taxon>
        <taxon>Dryophthorinae</taxon>
        <taxon>Sitophilus</taxon>
    </lineage>
</organism>
<feature type="transmembrane region" description="Helical" evidence="2">
    <location>
        <begin position="385"/>
        <end position="411"/>
    </location>
</feature>
<keyword evidence="2" id="KW-1133">Transmembrane helix</keyword>
<dbReference type="KEGG" id="soy:115876972"/>
<feature type="region of interest" description="Disordered" evidence="1">
    <location>
        <begin position="79"/>
        <end position="155"/>
    </location>
</feature>
<dbReference type="InterPro" id="IPR029071">
    <property type="entry name" value="Ubiquitin-like_domsf"/>
</dbReference>
<feature type="compositionally biased region" description="Low complexity" evidence="1">
    <location>
        <begin position="79"/>
        <end position="112"/>
    </location>
</feature>
<keyword evidence="2" id="KW-0472">Membrane</keyword>
<evidence type="ECO:0000256" key="1">
    <source>
        <dbReference type="SAM" id="MobiDB-lite"/>
    </source>
</evidence>
<name>A0A6J2XD47_SITOR</name>
<dbReference type="OrthoDB" id="161999at2759"/>
<dbReference type="AlphaFoldDB" id="A0A6J2XD47"/>
<feature type="transmembrane region" description="Helical" evidence="2">
    <location>
        <begin position="361"/>
        <end position="379"/>
    </location>
</feature>
<evidence type="ECO:0000259" key="3">
    <source>
        <dbReference type="PROSITE" id="PS50053"/>
    </source>
</evidence>
<dbReference type="GO" id="GO:0036503">
    <property type="term" value="P:ERAD pathway"/>
    <property type="evidence" value="ECO:0007669"/>
    <property type="project" value="InterPro"/>
</dbReference>
<feature type="domain" description="Ubiquitin-like" evidence="3">
    <location>
        <begin position="244"/>
        <end position="320"/>
    </location>
</feature>
<dbReference type="SUPFAM" id="SSF54236">
    <property type="entry name" value="Ubiquitin-like"/>
    <property type="match status" value="1"/>
</dbReference>
<dbReference type="RefSeq" id="XP_030748880.1">
    <property type="nucleotide sequence ID" value="XM_030893020.1"/>
</dbReference>
<dbReference type="PANTHER" id="PTHR14557">
    <property type="entry name" value="PROTEIN C7ORF21"/>
    <property type="match status" value="1"/>
</dbReference>
<keyword evidence="4" id="KW-1185">Reference proteome</keyword>
<protein>
    <submittedName>
        <fullName evidence="5">Transmembrane and ubiquitin-like domain-containing protein 1</fullName>
    </submittedName>
</protein>
<keyword evidence="2" id="KW-0812">Transmembrane</keyword>
<feature type="transmembrane region" description="Helical" evidence="2">
    <location>
        <begin position="20"/>
        <end position="39"/>
    </location>
</feature>
<dbReference type="InterPro" id="IPR000626">
    <property type="entry name" value="Ubiquitin-like_dom"/>
</dbReference>
<sequence>MTLISISRLWSLIEGVEDVITHICIAVFSIIIVYIAWWSTSITDQRLYRTVLLLDRRSRAARSFLRGIRFSRRLSNHTETVTISEGSTSTSTTSSQIEEQSESSESSSNLSEPLQTQPKPNEVANNSNNSQTTEESTDIENFEESTTENNNLENIQEFEERNIIETMDADTQNTVRQRRLAHFENTATTSNEDSATSNIQLEGRKTVTHSDIKEGECKDDKEVKTVLNSNSQSGCNKDADPSNITIKLKYINDDIRIVDGRLHEPLGDFKVRHFETELNSNKIVRLIFNGQVLKEDRQSLQNCGLFNNCVVHCLIHQKRPSISDELIQGNIGQNPELLRGHSFTIVTNINNNNNQGIDWDLGNFLFALISFMLLAAWYFRYVYAHLYTVTASVGLLIITGIFSIVLIGTYFPDNDQIVNPTHTRIRIV</sequence>
<evidence type="ECO:0000256" key="2">
    <source>
        <dbReference type="SAM" id="Phobius"/>
    </source>
</evidence>
<dbReference type="Gene3D" id="3.10.20.90">
    <property type="entry name" value="Phosphatidylinositol 3-kinase Catalytic Subunit, Chain A, domain 1"/>
    <property type="match status" value="1"/>
</dbReference>
<dbReference type="InterPro" id="IPR040352">
    <property type="entry name" value="TMUB1/2"/>
</dbReference>
<dbReference type="Proteomes" id="UP000504635">
    <property type="component" value="Unplaced"/>
</dbReference>
<evidence type="ECO:0000313" key="5">
    <source>
        <dbReference type="RefSeq" id="XP_030748880.1"/>
    </source>
</evidence>
<reference evidence="5" key="1">
    <citation type="submission" date="2025-08" db="UniProtKB">
        <authorList>
            <consortium name="RefSeq"/>
        </authorList>
    </citation>
    <scope>IDENTIFICATION</scope>
    <source>
        <tissue evidence="5">Gonads</tissue>
    </source>
</reference>
<dbReference type="GeneID" id="115876972"/>
<feature type="compositionally biased region" description="Low complexity" evidence="1">
    <location>
        <begin position="125"/>
        <end position="134"/>
    </location>
</feature>
<dbReference type="InParanoid" id="A0A6J2XD47"/>
<dbReference type="Pfam" id="PF00240">
    <property type="entry name" value="ubiquitin"/>
    <property type="match status" value="1"/>
</dbReference>
<dbReference type="CDD" id="cd17057">
    <property type="entry name" value="Ubl_TMUB1_like"/>
    <property type="match status" value="1"/>
</dbReference>
<dbReference type="PROSITE" id="PS50053">
    <property type="entry name" value="UBIQUITIN_2"/>
    <property type="match status" value="1"/>
</dbReference>
<evidence type="ECO:0000313" key="4">
    <source>
        <dbReference type="Proteomes" id="UP000504635"/>
    </source>
</evidence>
<proteinExistence type="predicted"/>
<accession>A0A6J2XD47</accession>
<feature type="compositionally biased region" description="Acidic residues" evidence="1">
    <location>
        <begin position="135"/>
        <end position="146"/>
    </location>
</feature>
<gene>
    <name evidence="5" type="primary">LOC115876972</name>
</gene>